<sequence length="666" mass="75439">MTRSDNYYDTKYGRWPRRLLHVPTLTSYEWKPGDRYGEHVCPAYNTISYTWGRFALSEGQQPSVQALPIKLEGRRSWKIPRIDPAHFTVDEFRAAVELAAKAYSHGDVYNQGVEDMGVAAKKTVEFLWLDIACIDQEHAKTKMSEINRQAVIFQNARTSCVWLNHLSEGQLSTIVDFSRKVDVAPKDRAENQTIEEAYHVWQAKWFSRVQEITNTILRANEGNDEGICISAPWFSSLWTLQEAYLRPNACVLPGNCFGIQLRDSTGILRQMPSLRVVLMGLGRAAWNIEQCLALGVGPRDKMEAFINTIEEAGVRELSQSSPFAVFAASNRRQTSNPRDRVYGIMQIFGAQLPLQRRGKLYEPSELQKILSEKVLLEYPVESQLFVHTELQAPMSKWGIGTSVVMPTWAKGLTTFSRATRGVLNGRHPARPLPLCKFSVTHGSAYFQGRLCSLKDILVPWEKSNTAKLFNGATNKKPHFPPELVSTMLNVDVSFDMVPSTLPGTSRLRVPGIREGFLFASVNCDANDTHKILTELASADTHSDLKLLLLGSCLDPLRTGYKSREGRLYTKFTSAWREKEDEWLIGLILRKTHTPCAPKGSHRATRDEPFMSSYERIGVCKWYKADRWVREDGDENVFTGMESLTDDMKSILSGQGDKWYEAEGYWG</sequence>
<evidence type="ECO:0000313" key="2">
    <source>
        <dbReference type="EMBL" id="KAK8133120.1"/>
    </source>
</evidence>
<dbReference type="InterPro" id="IPR010730">
    <property type="entry name" value="HET"/>
</dbReference>
<organism evidence="2 3">
    <name type="scientific">Apiospora kogelbergensis</name>
    <dbReference type="NCBI Taxonomy" id="1337665"/>
    <lineage>
        <taxon>Eukaryota</taxon>
        <taxon>Fungi</taxon>
        <taxon>Dikarya</taxon>
        <taxon>Ascomycota</taxon>
        <taxon>Pezizomycotina</taxon>
        <taxon>Sordariomycetes</taxon>
        <taxon>Xylariomycetidae</taxon>
        <taxon>Amphisphaeriales</taxon>
        <taxon>Apiosporaceae</taxon>
        <taxon>Apiospora</taxon>
    </lineage>
</organism>
<reference evidence="2 3" key="1">
    <citation type="submission" date="2023-01" db="EMBL/GenBank/DDBJ databases">
        <title>Analysis of 21 Apiospora genomes using comparative genomics revels a genus with tremendous synthesis potential of carbohydrate active enzymes and secondary metabolites.</title>
        <authorList>
            <person name="Sorensen T."/>
        </authorList>
    </citation>
    <scope>NUCLEOTIDE SEQUENCE [LARGE SCALE GENOMIC DNA]</scope>
    <source>
        <strain evidence="2 3">CBS 117206</strain>
    </source>
</reference>
<dbReference type="InterPro" id="IPR052895">
    <property type="entry name" value="HetReg/Transcr_Mod"/>
</dbReference>
<keyword evidence="3" id="KW-1185">Reference proteome</keyword>
<dbReference type="PANTHER" id="PTHR24148:SF64">
    <property type="entry name" value="HETEROKARYON INCOMPATIBILITY DOMAIN-CONTAINING PROTEIN"/>
    <property type="match status" value="1"/>
</dbReference>
<dbReference type="EMBL" id="JAQQWP010000001">
    <property type="protein sequence ID" value="KAK8133120.1"/>
    <property type="molecule type" value="Genomic_DNA"/>
</dbReference>
<gene>
    <name evidence="2" type="ORF">PG999_001293</name>
</gene>
<comment type="caution">
    <text evidence="2">The sequence shown here is derived from an EMBL/GenBank/DDBJ whole genome shotgun (WGS) entry which is preliminary data.</text>
</comment>
<dbReference type="AlphaFoldDB" id="A0AAW0RDV7"/>
<feature type="domain" description="Heterokaryon incompatibility" evidence="1">
    <location>
        <begin position="44"/>
        <end position="242"/>
    </location>
</feature>
<dbReference type="Pfam" id="PF06985">
    <property type="entry name" value="HET"/>
    <property type="match status" value="1"/>
</dbReference>
<evidence type="ECO:0000259" key="1">
    <source>
        <dbReference type="Pfam" id="PF06985"/>
    </source>
</evidence>
<dbReference type="PANTHER" id="PTHR24148">
    <property type="entry name" value="ANKYRIN REPEAT DOMAIN-CONTAINING PROTEIN 39 HOMOLOG-RELATED"/>
    <property type="match status" value="1"/>
</dbReference>
<dbReference type="Proteomes" id="UP001392437">
    <property type="component" value="Unassembled WGS sequence"/>
</dbReference>
<proteinExistence type="predicted"/>
<accession>A0AAW0RDV7</accession>
<evidence type="ECO:0000313" key="3">
    <source>
        <dbReference type="Proteomes" id="UP001392437"/>
    </source>
</evidence>
<protein>
    <recommendedName>
        <fullName evidence="1">Heterokaryon incompatibility domain-containing protein</fullName>
    </recommendedName>
</protein>
<name>A0AAW0RDV7_9PEZI</name>